<keyword evidence="2" id="KW-1185">Reference proteome</keyword>
<protein>
    <recommendedName>
        <fullName evidence="3">F-box domain-containing protein</fullName>
    </recommendedName>
</protein>
<name>A0ABR1IW99_9AGAR</name>
<gene>
    <name evidence="1" type="ORF">VKT23_016736</name>
</gene>
<organism evidence="1 2">
    <name type="scientific">Marasmiellus scandens</name>
    <dbReference type="NCBI Taxonomy" id="2682957"/>
    <lineage>
        <taxon>Eukaryota</taxon>
        <taxon>Fungi</taxon>
        <taxon>Dikarya</taxon>
        <taxon>Basidiomycota</taxon>
        <taxon>Agaricomycotina</taxon>
        <taxon>Agaricomycetes</taxon>
        <taxon>Agaricomycetidae</taxon>
        <taxon>Agaricales</taxon>
        <taxon>Marasmiineae</taxon>
        <taxon>Omphalotaceae</taxon>
        <taxon>Marasmiellus</taxon>
    </lineage>
</organism>
<evidence type="ECO:0008006" key="3">
    <source>
        <dbReference type="Google" id="ProtNLM"/>
    </source>
</evidence>
<accession>A0ABR1IW99</accession>
<comment type="caution">
    <text evidence="1">The sequence shown here is derived from an EMBL/GenBank/DDBJ whole genome shotgun (WGS) entry which is preliminary data.</text>
</comment>
<dbReference type="EMBL" id="JBANRG010000065">
    <property type="protein sequence ID" value="KAK7440959.1"/>
    <property type="molecule type" value="Genomic_DNA"/>
</dbReference>
<reference evidence="1 2" key="1">
    <citation type="submission" date="2024-01" db="EMBL/GenBank/DDBJ databases">
        <title>A draft genome for the cacao thread blight pathogen Marasmiellus scandens.</title>
        <authorList>
            <person name="Baruah I.K."/>
            <person name="Leung J."/>
            <person name="Bukari Y."/>
            <person name="Amoako-Attah I."/>
            <person name="Meinhardt L.W."/>
            <person name="Bailey B.A."/>
            <person name="Cohen S.P."/>
        </authorList>
    </citation>
    <scope>NUCLEOTIDE SEQUENCE [LARGE SCALE GENOMIC DNA]</scope>
    <source>
        <strain evidence="1 2">GH-19</strain>
    </source>
</reference>
<proteinExistence type="predicted"/>
<evidence type="ECO:0000313" key="1">
    <source>
        <dbReference type="EMBL" id="KAK7440959.1"/>
    </source>
</evidence>
<dbReference type="Proteomes" id="UP001498398">
    <property type="component" value="Unassembled WGS sequence"/>
</dbReference>
<feature type="non-terminal residue" evidence="1">
    <location>
        <position position="71"/>
    </location>
</feature>
<sequence>MSYLPLELLEIIISETWNFSLTPDERIHLMTSWTLISHPWTMAFIRTASTNVHIPCPSYGQYLVDLLGQTT</sequence>
<evidence type="ECO:0000313" key="2">
    <source>
        <dbReference type="Proteomes" id="UP001498398"/>
    </source>
</evidence>